<dbReference type="EMBL" id="CP113089">
    <property type="protein sequence ID" value="WAB81318.1"/>
    <property type="molecule type" value="Genomic_DNA"/>
</dbReference>
<protein>
    <submittedName>
        <fullName evidence="2">Uncharacterized protein</fullName>
    </submittedName>
</protein>
<keyword evidence="3" id="KW-1185">Reference proteome</keyword>
<organism evidence="2 3">
    <name type="scientific">Microcella daejeonensis</name>
    <dbReference type="NCBI Taxonomy" id="2994971"/>
    <lineage>
        <taxon>Bacteria</taxon>
        <taxon>Bacillati</taxon>
        <taxon>Actinomycetota</taxon>
        <taxon>Actinomycetes</taxon>
        <taxon>Micrococcales</taxon>
        <taxon>Microbacteriaceae</taxon>
        <taxon>Microcella</taxon>
    </lineage>
</organism>
<keyword evidence="1" id="KW-1133">Transmembrane helix</keyword>
<dbReference type="AlphaFoldDB" id="A0A9E8MKR5"/>
<proteinExistence type="predicted"/>
<evidence type="ECO:0000313" key="3">
    <source>
        <dbReference type="Proteomes" id="UP001164706"/>
    </source>
</evidence>
<name>A0A9E8MKR5_9MICO</name>
<gene>
    <name evidence="2" type="ORF">OVN18_12385</name>
</gene>
<keyword evidence="1" id="KW-0472">Membrane</keyword>
<feature type="transmembrane region" description="Helical" evidence="1">
    <location>
        <begin position="72"/>
        <end position="93"/>
    </location>
</feature>
<dbReference type="Proteomes" id="UP001164706">
    <property type="component" value="Chromosome"/>
</dbReference>
<evidence type="ECO:0000256" key="1">
    <source>
        <dbReference type="SAM" id="Phobius"/>
    </source>
</evidence>
<feature type="transmembrane region" description="Helical" evidence="1">
    <location>
        <begin position="38"/>
        <end position="60"/>
    </location>
</feature>
<evidence type="ECO:0000313" key="2">
    <source>
        <dbReference type="EMBL" id="WAB81318.1"/>
    </source>
</evidence>
<dbReference type="KEGG" id="mdb:OVN18_12385"/>
<sequence length="101" mass="10675">MVFAAHAAGESALLTMRALVDVIPGTQYDRAATVGPFFSSWVSIVMILLVIMWAAAFVSIAAHRDGMPPRALIGWIVVVMVGGPVGVALWFGLGARHRAAD</sequence>
<accession>A0A9E8MKR5</accession>
<keyword evidence="1" id="KW-0812">Transmembrane</keyword>
<dbReference type="RefSeq" id="WP_267781067.1">
    <property type="nucleotide sequence ID" value="NZ_CP113089.1"/>
</dbReference>
<reference evidence="2" key="1">
    <citation type="submission" date="2022-11" db="EMBL/GenBank/DDBJ databases">
        <title>Description of Microcella daejonensis nov. sp, isolated from riverside soil.</title>
        <authorList>
            <person name="Molina K.M."/>
            <person name="Kim S.B."/>
        </authorList>
    </citation>
    <scope>NUCLEOTIDE SEQUENCE</scope>
    <source>
        <strain evidence="2">MMS21-STM12</strain>
    </source>
</reference>